<dbReference type="EMBL" id="JBJIAA010000002">
    <property type="protein sequence ID" value="MFL0249285.1"/>
    <property type="molecule type" value="Genomic_DNA"/>
</dbReference>
<comment type="similarity">
    <text evidence="4">Belongs to the HepT RNase toxin family.</text>
</comment>
<name>A0ABW8TBG7_9CLOT</name>
<feature type="coiled-coil region" evidence="5">
    <location>
        <begin position="9"/>
        <end position="43"/>
    </location>
</feature>
<organism evidence="6 7">
    <name type="scientific">Clostridium neuense</name>
    <dbReference type="NCBI Taxonomy" id="1728934"/>
    <lineage>
        <taxon>Bacteria</taxon>
        <taxon>Bacillati</taxon>
        <taxon>Bacillota</taxon>
        <taxon>Clostridia</taxon>
        <taxon>Eubacteriales</taxon>
        <taxon>Clostridiaceae</taxon>
        <taxon>Clostridium</taxon>
    </lineage>
</organism>
<dbReference type="InterPro" id="IPR008201">
    <property type="entry name" value="HepT-like"/>
</dbReference>
<evidence type="ECO:0000256" key="4">
    <source>
        <dbReference type="ARBA" id="ARBA00024207"/>
    </source>
</evidence>
<dbReference type="Pfam" id="PF01934">
    <property type="entry name" value="HepT-like"/>
    <property type="match status" value="1"/>
</dbReference>
<dbReference type="Proteomes" id="UP001623592">
    <property type="component" value="Unassembled WGS sequence"/>
</dbReference>
<protein>
    <submittedName>
        <fullName evidence="6">HepT-like ribonuclease domain-containing protein</fullName>
    </submittedName>
</protein>
<comment type="caution">
    <text evidence="6">The sequence shown here is derived from an EMBL/GenBank/DDBJ whole genome shotgun (WGS) entry which is preliminary data.</text>
</comment>
<keyword evidence="3" id="KW-0378">Hydrolase</keyword>
<gene>
    <name evidence="6" type="ORF">ACJDT4_02540</name>
</gene>
<evidence type="ECO:0000256" key="3">
    <source>
        <dbReference type="ARBA" id="ARBA00022801"/>
    </source>
</evidence>
<keyword evidence="1" id="KW-1277">Toxin-antitoxin system</keyword>
<keyword evidence="5" id="KW-0175">Coiled coil</keyword>
<dbReference type="SUPFAM" id="SSF81593">
    <property type="entry name" value="Nucleotidyltransferase substrate binding subunit/domain"/>
    <property type="match status" value="1"/>
</dbReference>
<evidence type="ECO:0000256" key="1">
    <source>
        <dbReference type="ARBA" id="ARBA00022649"/>
    </source>
</evidence>
<sequence length="151" mass="18416">MSPYYKYKKEKFYDKYKSASETLEDLKSALLKYRENNDRIIKRAIFAFFQDFCEYIIDMCESYIVINDGKVSASNSSIELIQKAHEMNFFDETLKNYLYDCVRLRNRYTHDYYKREISEKQIEEFCYSRVLYLDIFLENSKDNVILTYKNK</sequence>
<keyword evidence="7" id="KW-1185">Reference proteome</keyword>
<proteinExistence type="inferred from homology"/>
<evidence type="ECO:0000313" key="7">
    <source>
        <dbReference type="Proteomes" id="UP001623592"/>
    </source>
</evidence>
<evidence type="ECO:0000256" key="2">
    <source>
        <dbReference type="ARBA" id="ARBA00022722"/>
    </source>
</evidence>
<evidence type="ECO:0000313" key="6">
    <source>
        <dbReference type="EMBL" id="MFL0249285.1"/>
    </source>
</evidence>
<accession>A0ABW8TBG7</accession>
<dbReference type="Gene3D" id="1.20.120.580">
    <property type="entry name" value="bsu32300-like"/>
    <property type="match status" value="1"/>
</dbReference>
<dbReference type="RefSeq" id="WP_406785958.1">
    <property type="nucleotide sequence ID" value="NZ_JBJIAA010000002.1"/>
</dbReference>
<dbReference type="InterPro" id="IPR037038">
    <property type="entry name" value="HepT-like_sf"/>
</dbReference>
<keyword evidence="2" id="KW-0540">Nuclease</keyword>
<evidence type="ECO:0000256" key="5">
    <source>
        <dbReference type="SAM" id="Coils"/>
    </source>
</evidence>
<reference evidence="6 7" key="1">
    <citation type="submission" date="2024-11" db="EMBL/GenBank/DDBJ databases">
        <authorList>
            <person name="Heng Y.C."/>
            <person name="Lim A.C.H."/>
            <person name="Lee J.K.Y."/>
            <person name="Kittelmann S."/>
        </authorList>
    </citation>
    <scope>NUCLEOTIDE SEQUENCE [LARGE SCALE GENOMIC DNA]</scope>
    <source>
        <strain evidence="6 7">WILCCON 0114</strain>
    </source>
</reference>